<dbReference type="InterPro" id="IPR000748">
    <property type="entry name" value="PsdUridine_synth_RsuA/RluB/E/F"/>
</dbReference>
<dbReference type="CDD" id="cd00165">
    <property type="entry name" value="S4"/>
    <property type="match status" value="1"/>
</dbReference>
<dbReference type="InterPro" id="IPR002942">
    <property type="entry name" value="S4_RNA-bd"/>
</dbReference>
<feature type="domain" description="RNA-binding S4" evidence="6">
    <location>
        <begin position="3"/>
        <end position="70"/>
    </location>
</feature>
<dbReference type="InterPro" id="IPR020103">
    <property type="entry name" value="PsdUridine_synth_cat_dom_sf"/>
</dbReference>
<dbReference type="KEGG" id="ssei:FJR45_01095"/>
<dbReference type="EMBL" id="CP041235">
    <property type="protein sequence ID" value="QOP42621.1"/>
    <property type="molecule type" value="Genomic_DNA"/>
</dbReference>
<evidence type="ECO:0000256" key="1">
    <source>
        <dbReference type="ARBA" id="ARBA00008348"/>
    </source>
</evidence>
<dbReference type="InterPro" id="IPR042092">
    <property type="entry name" value="PsdUridine_s_RsuA/RluB/E/F_cat"/>
</dbReference>
<keyword evidence="8" id="KW-1185">Reference proteome</keyword>
<feature type="coiled-coil region" evidence="5">
    <location>
        <begin position="240"/>
        <end position="267"/>
    </location>
</feature>
<dbReference type="EC" id="5.4.99.-" evidence="4"/>
<evidence type="ECO:0000256" key="2">
    <source>
        <dbReference type="ARBA" id="ARBA00023235"/>
    </source>
</evidence>
<dbReference type="GO" id="GO:0003723">
    <property type="term" value="F:RNA binding"/>
    <property type="evidence" value="ECO:0007669"/>
    <property type="project" value="UniProtKB-KW"/>
</dbReference>
<dbReference type="InterPro" id="IPR050343">
    <property type="entry name" value="RsuA_PseudoU_synthase"/>
</dbReference>
<dbReference type="PROSITE" id="PS50889">
    <property type="entry name" value="S4"/>
    <property type="match status" value="1"/>
</dbReference>
<dbReference type="InterPro" id="IPR006145">
    <property type="entry name" value="PsdUridine_synth_RsuA/RluA"/>
</dbReference>
<keyword evidence="3" id="KW-0694">RNA-binding</keyword>
<dbReference type="Pfam" id="PF01479">
    <property type="entry name" value="S4"/>
    <property type="match status" value="1"/>
</dbReference>
<dbReference type="NCBIfam" id="TIGR00093">
    <property type="entry name" value="pseudouridine synthase"/>
    <property type="match status" value="1"/>
</dbReference>
<keyword evidence="5" id="KW-0175">Coiled coil</keyword>
<dbReference type="PANTHER" id="PTHR47683">
    <property type="entry name" value="PSEUDOURIDINE SYNTHASE FAMILY PROTEIN-RELATED"/>
    <property type="match status" value="1"/>
</dbReference>
<dbReference type="Gene3D" id="3.10.290.10">
    <property type="entry name" value="RNA-binding S4 domain"/>
    <property type="match status" value="1"/>
</dbReference>
<evidence type="ECO:0000256" key="5">
    <source>
        <dbReference type="SAM" id="Coils"/>
    </source>
</evidence>
<dbReference type="SMART" id="SM00363">
    <property type="entry name" value="S4"/>
    <property type="match status" value="1"/>
</dbReference>
<dbReference type="GO" id="GO:0000455">
    <property type="term" value="P:enzyme-directed rRNA pseudouridine synthesis"/>
    <property type="evidence" value="ECO:0007669"/>
    <property type="project" value="UniProtKB-ARBA"/>
</dbReference>
<dbReference type="InterPro" id="IPR036986">
    <property type="entry name" value="S4_RNA-bd_sf"/>
</dbReference>
<evidence type="ECO:0000256" key="3">
    <source>
        <dbReference type="PROSITE-ProRule" id="PRU00182"/>
    </source>
</evidence>
<dbReference type="InterPro" id="IPR018496">
    <property type="entry name" value="PsdUridine_synth_RsuA/RluB_CS"/>
</dbReference>
<dbReference type="Gene3D" id="3.30.70.1560">
    <property type="entry name" value="Alpha-L RNA-binding motif"/>
    <property type="match status" value="1"/>
</dbReference>
<dbReference type="PANTHER" id="PTHR47683:SF2">
    <property type="entry name" value="RNA-BINDING S4 DOMAIN-CONTAINING PROTEIN"/>
    <property type="match status" value="1"/>
</dbReference>
<keyword evidence="2 4" id="KW-0413">Isomerase</keyword>
<evidence type="ECO:0000313" key="7">
    <source>
        <dbReference type="EMBL" id="QOP42621.1"/>
    </source>
</evidence>
<dbReference type="GO" id="GO:0120159">
    <property type="term" value="F:rRNA pseudouridine synthase activity"/>
    <property type="evidence" value="ECO:0007669"/>
    <property type="project" value="UniProtKB-ARBA"/>
</dbReference>
<evidence type="ECO:0000313" key="8">
    <source>
        <dbReference type="Proteomes" id="UP000593719"/>
    </source>
</evidence>
<dbReference type="SUPFAM" id="SSF55120">
    <property type="entry name" value="Pseudouridine synthase"/>
    <property type="match status" value="1"/>
</dbReference>
<reference evidence="7 8" key="1">
    <citation type="submission" date="2019-06" db="EMBL/GenBank/DDBJ databases">
        <title>Sulfurimonas gotlandica sp. nov., a chemoautotrophic and psychrotolerant epsilonproteobacterium isolated from a pelagic redoxcline, and an emended description of the genus Sulfurimonas.</title>
        <authorList>
            <person name="Wang S."/>
            <person name="Jiang L."/>
            <person name="Shao Z."/>
        </authorList>
    </citation>
    <scope>NUCLEOTIDE SEQUENCE [LARGE SCALE GENOMIC DNA]</scope>
    <source>
        <strain evidence="7 8">S2-6</strain>
    </source>
</reference>
<dbReference type="Proteomes" id="UP000593719">
    <property type="component" value="Chromosome"/>
</dbReference>
<dbReference type="Pfam" id="PF00849">
    <property type="entry name" value="PseudoU_synth_2"/>
    <property type="match status" value="1"/>
</dbReference>
<gene>
    <name evidence="7" type="ORF">FJR45_01095</name>
</gene>
<dbReference type="PROSITE" id="PS01149">
    <property type="entry name" value="PSI_RSU"/>
    <property type="match status" value="1"/>
</dbReference>
<accession>A0A7M1AYU9</accession>
<evidence type="ECO:0000256" key="4">
    <source>
        <dbReference type="RuleBase" id="RU003887"/>
    </source>
</evidence>
<organism evidence="7 8">
    <name type="scientific">Sulfurimonas sediminis</name>
    <dbReference type="NCBI Taxonomy" id="2590020"/>
    <lineage>
        <taxon>Bacteria</taxon>
        <taxon>Pseudomonadati</taxon>
        <taxon>Campylobacterota</taxon>
        <taxon>Epsilonproteobacteria</taxon>
        <taxon>Campylobacterales</taxon>
        <taxon>Sulfurimonadaceae</taxon>
        <taxon>Sulfurimonas</taxon>
    </lineage>
</organism>
<sequence>MIMRLNKYIAHYSTYSRREADKAVQDGYVRVNGEIETNPATQVQEGVDIVYISGKQVSPQEKYTVIVYNKPKGELVTKNDPKGRRTIYDSLSKEFKHFIPVGRLDFASEGLLLLTDASHVATALMESDLERIYKIKIKGMVTPDMEDAMLNGIYLDDASAGAHSHSKITSMDIKPFIGYKIQKNQPNYSILKVALKEGKNRELRRFFAHFGAEVADLKRVSFAEIELNNLPTGKTRYLTRSEYSALYKFLKEEKKRAREKKRKEEKE</sequence>
<proteinExistence type="inferred from homology"/>
<dbReference type="Gene3D" id="3.30.70.580">
    <property type="entry name" value="Pseudouridine synthase I, catalytic domain, N-terminal subdomain"/>
    <property type="match status" value="1"/>
</dbReference>
<dbReference type="InterPro" id="IPR020094">
    <property type="entry name" value="TruA/RsuA/RluB/E/F_N"/>
</dbReference>
<evidence type="ECO:0000259" key="6">
    <source>
        <dbReference type="SMART" id="SM00363"/>
    </source>
</evidence>
<protein>
    <recommendedName>
        <fullName evidence="4">Pseudouridine synthase</fullName>
        <ecNumber evidence="4">5.4.99.-</ecNumber>
    </recommendedName>
</protein>
<dbReference type="SUPFAM" id="SSF55174">
    <property type="entry name" value="Alpha-L RNA-binding motif"/>
    <property type="match status" value="1"/>
</dbReference>
<dbReference type="AlphaFoldDB" id="A0A7M1AYU9"/>
<name>A0A7M1AYU9_9BACT</name>
<comment type="similarity">
    <text evidence="1 4">Belongs to the pseudouridine synthase RsuA family.</text>
</comment>